<evidence type="ECO:0000313" key="1">
    <source>
        <dbReference type="EMBL" id="PAP92152.1"/>
    </source>
</evidence>
<dbReference type="OrthoDB" id="9881374at2"/>
<dbReference type="RefSeq" id="WP_095521469.1">
    <property type="nucleotide sequence ID" value="NZ_NPKH01000037.1"/>
</dbReference>
<dbReference type="AlphaFoldDB" id="A0A271K8Q5"/>
<proteinExistence type="predicted"/>
<sequence length="85" mass="9737">MTNAANDNTPAAKPTIESFYISGEGPNWNFSNDMLRATMRESMMLFYKAQARLPDDRESLLIWAAVQRWHGVPAHSIEPPEMRQQ</sequence>
<accession>A0A271K8Q5</accession>
<dbReference type="EMBL" id="NPKH01000037">
    <property type="protein sequence ID" value="PAP92152.1"/>
    <property type="molecule type" value="Genomic_DNA"/>
</dbReference>
<organism evidence="1 2">
    <name type="scientific">Mesorhizobium wenxiniae</name>
    <dbReference type="NCBI Taxonomy" id="2014805"/>
    <lineage>
        <taxon>Bacteria</taxon>
        <taxon>Pseudomonadati</taxon>
        <taxon>Pseudomonadota</taxon>
        <taxon>Alphaproteobacteria</taxon>
        <taxon>Hyphomicrobiales</taxon>
        <taxon>Phyllobacteriaceae</taxon>
        <taxon>Mesorhizobium</taxon>
    </lineage>
</organism>
<protein>
    <submittedName>
        <fullName evidence="1">Uncharacterized protein</fullName>
    </submittedName>
</protein>
<keyword evidence="2" id="KW-1185">Reference proteome</keyword>
<name>A0A271K8Q5_9HYPH</name>
<comment type="caution">
    <text evidence="1">The sequence shown here is derived from an EMBL/GenBank/DDBJ whole genome shotgun (WGS) entry which is preliminary data.</text>
</comment>
<dbReference type="Proteomes" id="UP000215931">
    <property type="component" value="Unassembled WGS sequence"/>
</dbReference>
<gene>
    <name evidence="1" type="ORF">CIT31_29800</name>
</gene>
<reference evidence="1 2" key="1">
    <citation type="submission" date="2017-08" db="EMBL/GenBank/DDBJ databases">
        <title>Mesorhizobium wenxinae sp. nov., a novel rhizobial species isolated from root nodules of chickpea (Cicer arietinum L.).</title>
        <authorList>
            <person name="Zhang J."/>
        </authorList>
    </citation>
    <scope>NUCLEOTIDE SEQUENCE [LARGE SCALE GENOMIC DNA]</scope>
    <source>
        <strain evidence="2">WYCCWR 10019</strain>
    </source>
</reference>
<evidence type="ECO:0000313" key="2">
    <source>
        <dbReference type="Proteomes" id="UP000215931"/>
    </source>
</evidence>